<proteinExistence type="predicted"/>
<dbReference type="Pfam" id="PF05768">
    <property type="entry name" value="Glrx-like"/>
    <property type="match status" value="1"/>
</dbReference>
<dbReference type="Gene3D" id="3.40.30.10">
    <property type="entry name" value="Glutaredoxin"/>
    <property type="match status" value="1"/>
</dbReference>
<evidence type="ECO:0000313" key="2">
    <source>
        <dbReference type="Proteomes" id="UP000288246"/>
    </source>
</evidence>
<dbReference type="InterPro" id="IPR008554">
    <property type="entry name" value="Glutaredoxin-like"/>
</dbReference>
<dbReference type="OrthoDB" id="8779161at2"/>
<sequence>MLFGRAGCHLCEDARAVVADVCARAGERWVEVDVDAPDGAAEGRDLVEEFGELVPVVQVDGVTQGYWRIDARHLERALSRPRTTP</sequence>
<evidence type="ECO:0000313" key="1">
    <source>
        <dbReference type="EMBL" id="GCD19532.1"/>
    </source>
</evidence>
<accession>A0A401UY29</accession>
<protein>
    <submittedName>
        <fullName evidence="1">Thioredoxin family protein</fullName>
    </submittedName>
</protein>
<organism evidence="1 2">
    <name type="scientific">Cellulomonas algicola</name>
    <dbReference type="NCBI Taxonomy" id="2071633"/>
    <lineage>
        <taxon>Bacteria</taxon>
        <taxon>Bacillati</taxon>
        <taxon>Actinomycetota</taxon>
        <taxon>Actinomycetes</taxon>
        <taxon>Micrococcales</taxon>
        <taxon>Cellulomonadaceae</taxon>
        <taxon>Cellulomonas</taxon>
    </lineage>
</organism>
<dbReference type="Proteomes" id="UP000288246">
    <property type="component" value="Unassembled WGS sequence"/>
</dbReference>
<dbReference type="AlphaFoldDB" id="A0A401UY29"/>
<reference evidence="1 2" key="1">
    <citation type="submission" date="2018-11" db="EMBL/GenBank/DDBJ databases">
        <title>Draft genome sequence of Cellulomonas takizawaensis strain TKZ-21.</title>
        <authorList>
            <person name="Yamamura H."/>
            <person name="Hayashi T."/>
            <person name="Hamada M."/>
            <person name="Serisawa Y."/>
            <person name="Matsuyama K."/>
            <person name="Nakagawa Y."/>
            <person name="Otoguro M."/>
            <person name="Yanagida F."/>
            <person name="Hayakawa M."/>
        </authorList>
    </citation>
    <scope>NUCLEOTIDE SEQUENCE [LARGE SCALE GENOMIC DNA]</scope>
    <source>
        <strain evidence="1 2">TKZ-21</strain>
    </source>
</reference>
<name>A0A401UY29_9CELL</name>
<keyword evidence="2" id="KW-1185">Reference proteome</keyword>
<dbReference type="InterPro" id="IPR036249">
    <property type="entry name" value="Thioredoxin-like_sf"/>
</dbReference>
<dbReference type="EMBL" id="BHYL01000073">
    <property type="protein sequence ID" value="GCD19532.1"/>
    <property type="molecule type" value="Genomic_DNA"/>
</dbReference>
<comment type="caution">
    <text evidence="1">The sequence shown here is derived from an EMBL/GenBank/DDBJ whole genome shotgun (WGS) entry which is preliminary data.</text>
</comment>
<dbReference type="SUPFAM" id="SSF52833">
    <property type="entry name" value="Thioredoxin-like"/>
    <property type="match status" value="1"/>
</dbReference>
<gene>
    <name evidence="1" type="ORF">CTKZ_10940</name>
</gene>